<dbReference type="EMBL" id="JAHRGL010000080">
    <property type="protein sequence ID" value="MBV2135029.1"/>
    <property type="molecule type" value="Genomic_DNA"/>
</dbReference>
<sequence length="310" mass="32796">MPELLVPACLDPLRPPREGVPGRNPATVRLAVGVLLMLLVFGIGLVGAGRLWPRAVHPSELPPGPLLEAARERGKLLIGVRAYARPALPGTPAVVEPDLVDAALAQALGEYLHLKVQLVGLPAGQRDQALQAGRVDLLVAGVAERPLAGANAALPASARHGEGQLLALRSFAGGGAAKLRGQTVCLAEGSPYRHALSAQQGAVARSYPSAVHAIAAFMAGECAALAEEASLVDWLLLQPDWRFYRRLPVTLQPSIAGHVQLPRAEPQTVAWLNAALHHWQRRAAHDAALARWIGELSVDVIKLEDGLICH</sequence>
<keyword evidence="1" id="KW-0812">Transmembrane</keyword>
<dbReference type="SMART" id="SM00062">
    <property type="entry name" value="PBPb"/>
    <property type="match status" value="1"/>
</dbReference>
<dbReference type="RefSeq" id="WP_217683458.1">
    <property type="nucleotide sequence ID" value="NZ_JAHRGL010000080.1"/>
</dbReference>
<protein>
    <submittedName>
        <fullName evidence="3">Transporter substrate-binding domain-containing protein</fullName>
    </submittedName>
</protein>
<accession>A0ABS6N1V5</accession>
<dbReference type="Proteomes" id="UP000813068">
    <property type="component" value="Unassembled WGS sequence"/>
</dbReference>
<evidence type="ECO:0000259" key="2">
    <source>
        <dbReference type="SMART" id="SM00062"/>
    </source>
</evidence>
<feature type="domain" description="Solute-binding protein family 3/N-terminal" evidence="2">
    <location>
        <begin position="75"/>
        <end position="296"/>
    </location>
</feature>
<comment type="caution">
    <text evidence="3">The sequence shown here is derived from an EMBL/GenBank/DDBJ whole genome shotgun (WGS) entry which is preliminary data.</text>
</comment>
<name>A0ABS6N1V5_9GAMM</name>
<keyword evidence="1" id="KW-1133">Transmembrane helix</keyword>
<reference evidence="3 4" key="1">
    <citation type="submission" date="2021-06" db="EMBL/GenBank/DDBJ databases">
        <title>Differences between aerobic and microaerobic xylene degrading microbial communities.</title>
        <authorList>
            <person name="Banerjee S."/>
            <person name="Tancsics A."/>
        </authorList>
    </citation>
    <scope>NUCLEOTIDE SEQUENCE [LARGE SCALE GENOMIC DNA]</scope>
    <source>
        <strain evidence="3 4">MAP12</strain>
    </source>
</reference>
<gene>
    <name evidence="3" type="ORF">KRX52_19845</name>
</gene>
<evidence type="ECO:0000313" key="4">
    <source>
        <dbReference type="Proteomes" id="UP000813068"/>
    </source>
</evidence>
<evidence type="ECO:0000313" key="3">
    <source>
        <dbReference type="EMBL" id="MBV2135029.1"/>
    </source>
</evidence>
<organism evidence="3 4">
    <name type="scientific">Geopseudomonas aromaticivorans</name>
    <dbReference type="NCBI Taxonomy" id="2849492"/>
    <lineage>
        <taxon>Bacteria</taxon>
        <taxon>Pseudomonadati</taxon>
        <taxon>Pseudomonadota</taxon>
        <taxon>Gammaproteobacteria</taxon>
        <taxon>Pseudomonadales</taxon>
        <taxon>Pseudomonadaceae</taxon>
        <taxon>Geopseudomonas</taxon>
    </lineage>
</organism>
<dbReference type="InterPro" id="IPR001638">
    <property type="entry name" value="Solute-binding_3/MltF_N"/>
</dbReference>
<evidence type="ECO:0000256" key="1">
    <source>
        <dbReference type="SAM" id="Phobius"/>
    </source>
</evidence>
<proteinExistence type="predicted"/>
<keyword evidence="1" id="KW-0472">Membrane</keyword>
<keyword evidence="4" id="KW-1185">Reference proteome</keyword>
<feature type="transmembrane region" description="Helical" evidence="1">
    <location>
        <begin position="30"/>
        <end position="52"/>
    </location>
</feature>